<dbReference type="GO" id="GO:0005829">
    <property type="term" value="C:cytosol"/>
    <property type="evidence" value="ECO:0007669"/>
    <property type="project" value="TreeGrafter"/>
</dbReference>
<evidence type="ECO:0000256" key="7">
    <source>
        <dbReference type="ARBA" id="ARBA00022777"/>
    </source>
</evidence>
<dbReference type="PANTHER" id="PTHR12209:SF0">
    <property type="entry name" value="EKC_KEOPS COMPLEX SUBUNIT TP53RK"/>
    <property type="match status" value="1"/>
</dbReference>
<name>A0A232F5D5_9HYME</name>
<dbReference type="SMART" id="SM00220">
    <property type="entry name" value="S_TKc"/>
    <property type="match status" value="1"/>
</dbReference>
<dbReference type="EC" id="2.7.11.1" evidence="2"/>
<evidence type="ECO:0000256" key="3">
    <source>
        <dbReference type="ARBA" id="ARBA00022527"/>
    </source>
</evidence>
<dbReference type="InterPro" id="IPR008266">
    <property type="entry name" value="Tyr_kinase_AS"/>
</dbReference>
<dbReference type="AlphaFoldDB" id="A0A232F5D5"/>
<dbReference type="STRING" id="543379.A0A232F5D5"/>
<dbReference type="GO" id="GO:0000408">
    <property type="term" value="C:EKC/KEOPS complex"/>
    <property type="evidence" value="ECO:0007669"/>
    <property type="project" value="TreeGrafter"/>
</dbReference>
<evidence type="ECO:0000313" key="12">
    <source>
        <dbReference type="EMBL" id="OXU25547.1"/>
    </source>
</evidence>
<dbReference type="Proteomes" id="UP000215335">
    <property type="component" value="Unassembled WGS sequence"/>
</dbReference>
<dbReference type="GO" id="GO:0005524">
    <property type="term" value="F:ATP binding"/>
    <property type="evidence" value="ECO:0007669"/>
    <property type="project" value="UniProtKB-KW"/>
</dbReference>
<dbReference type="PROSITE" id="PS00109">
    <property type="entry name" value="PROTEIN_KINASE_TYR"/>
    <property type="match status" value="1"/>
</dbReference>
<dbReference type="PROSITE" id="PS50011">
    <property type="entry name" value="PROTEIN_KINASE_DOM"/>
    <property type="match status" value="1"/>
</dbReference>
<keyword evidence="8" id="KW-0067">ATP-binding</keyword>
<evidence type="ECO:0000256" key="9">
    <source>
        <dbReference type="ARBA" id="ARBA00047899"/>
    </source>
</evidence>
<dbReference type="InterPro" id="IPR011009">
    <property type="entry name" value="Kinase-like_dom_sf"/>
</dbReference>
<organism evidence="12 13">
    <name type="scientific">Trichomalopsis sarcophagae</name>
    <dbReference type="NCBI Taxonomy" id="543379"/>
    <lineage>
        <taxon>Eukaryota</taxon>
        <taxon>Metazoa</taxon>
        <taxon>Ecdysozoa</taxon>
        <taxon>Arthropoda</taxon>
        <taxon>Hexapoda</taxon>
        <taxon>Insecta</taxon>
        <taxon>Pterygota</taxon>
        <taxon>Neoptera</taxon>
        <taxon>Endopterygota</taxon>
        <taxon>Hymenoptera</taxon>
        <taxon>Apocrita</taxon>
        <taxon>Proctotrupomorpha</taxon>
        <taxon>Chalcidoidea</taxon>
        <taxon>Pteromalidae</taxon>
        <taxon>Pteromalinae</taxon>
        <taxon>Trichomalopsis</taxon>
    </lineage>
</organism>
<keyword evidence="5" id="KW-0819">tRNA processing</keyword>
<dbReference type="GO" id="GO:0008033">
    <property type="term" value="P:tRNA processing"/>
    <property type="evidence" value="ECO:0007669"/>
    <property type="project" value="UniProtKB-KW"/>
</dbReference>
<protein>
    <recommendedName>
        <fullName evidence="2">non-specific serine/threonine protein kinase</fullName>
        <ecNumber evidence="2">2.7.11.1</ecNumber>
    </recommendedName>
</protein>
<dbReference type="GO" id="GO:0004674">
    <property type="term" value="F:protein serine/threonine kinase activity"/>
    <property type="evidence" value="ECO:0007669"/>
    <property type="project" value="UniProtKB-KW"/>
</dbReference>
<comment type="caution">
    <text evidence="12">The sequence shown here is derived from an EMBL/GenBank/DDBJ whole genome shotgun (WGS) entry which is preliminary data.</text>
</comment>
<evidence type="ECO:0000256" key="8">
    <source>
        <dbReference type="ARBA" id="ARBA00022840"/>
    </source>
</evidence>
<sequence length="241" mass="27086">MVYELPESELIAQGAEARLHKGTYLGKTVLIKERFEKKYRHPDLDTRLTKERIKAEARAIVRAKTAGVGTPALYLVDFNRRSIFMQFIENATMLKTFIEQHITGRDDDTAKILMNNVTSALGQAVAKLHSKNIVHGDLTTSNILLKDAESLANAKAETDVSEQLVVIDFGLARVESTSEDAAVDLYVLERSLSSAHAQVPELFGLIYKSYQKFFKNKSHLKEVISKYEDVKARGRKRTMVG</sequence>
<dbReference type="NCBIfam" id="TIGR03724">
    <property type="entry name" value="arch_bud32"/>
    <property type="match status" value="1"/>
</dbReference>
<dbReference type="InterPro" id="IPR000719">
    <property type="entry name" value="Prot_kinase_dom"/>
</dbReference>
<accession>A0A232F5D5</accession>
<dbReference type="Gene3D" id="3.30.200.20">
    <property type="entry name" value="Phosphorylase Kinase, domain 1"/>
    <property type="match status" value="1"/>
</dbReference>
<evidence type="ECO:0000256" key="5">
    <source>
        <dbReference type="ARBA" id="ARBA00022694"/>
    </source>
</evidence>
<keyword evidence="13" id="KW-1185">Reference proteome</keyword>
<keyword evidence="6" id="KW-0547">Nucleotide-binding</keyword>
<evidence type="ECO:0000313" key="13">
    <source>
        <dbReference type="Proteomes" id="UP000215335"/>
    </source>
</evidence>
<comment type="catalytic activity">
    <reaction evidence="10">
        <text>L-seryl-[protein] + ATP = O-phospho-L-seryl-[protein] + ADP + H(+)</text>
        <dbReference type="Rhea" id="RHEA:17989"/>
        <dbReference type="Rhea" id="RHEA-COMP:9863"/>
        <dbReference type="Rhea" id="RHEA-COMP:11604"/>
        <dbReference type="ChEBI" id="CHEBI:15378"/>
        <dbReference type="ChEBI" id="CHEBI:29999"/>
        <dbReference type="ChEBI" id="CHEBI:30616"/>
        <dbReference type="ChEBI" id="CHEBI:83421"/>
        <dbReference type="ChEBI" id="CHEBI:456216"/>
        <dbReference type="EC" id="2.7.11.1"/>
    </reaction>
</comment>
<evidence type="ECO:0000256" key="10">
    <source>
        <dbReference type="ARBA" id="ARBA00048679"/>
    </source>
</evidence>
<dbReference type="EMBL" id="NNAY01000999">
    <property type="protein sequence ID" value="OXU25547.1"/>
    <property type="molecule type" value="Genomic_DNA"/>
</dbReference>
<comment type="catalytic activity">
    <reaction evidence="9">
        <text>L-threonyl-[protein] + ATP = O-phospho-L-threonyl-[protein] + ADP + H(+)</text>
        <dbReference type="Rhea" id="RHEA:46608"/>
        <dbReference type="Rhea" id="RHEA-COMP:11060"/>
        <dbReference type="Rhea" id="RHEA-COMP:11605"/>
        <dbReference type="ChEBI" id="CHEBI:15378"/>
        <dbReference type="ChEBI" id="CHEBI:30013"/>
        <dbReference type="ChEBI" id="CHEBI:30616"/>
        <dbReference type="ChEBI" id="CHEBI:61977"/>
        <dbReference type="ChEBI" id="CHEBI:456216"/>
        <dbReference type="EC" id="2.7.11.1"/>
    </reaction>
</comment>
<evidence type="ECO:0000256" key="4">
    <source>
        <dbReference type="ARBA" id="ARBA00022679"/>
    </source>
</evidence>
<gene>
    <name evidence="12" type="ORF">TSAR_011249</name>
</gene>
<evidence type="ECO:0000256" key="6">
    <source>
        <dbReference type="ARBA" id="ARBA00022741"/>
    </source>
</evidence>
<dbReference type="GO" id="GO:0005634">
    <property type="term" value="C:nucleus"/>
    <property type="evidence" value="ECO:0007669"/>
    <property type="project" value="TreeGrafter"/>
</dbReference>
<evidence type="ECO:0000259" key="11">
    <source>
        <dbReference type="PROSITE" id="PS50011"/>
    </source>
</evidence>
<keyword evidence="3" id="KW-0723">Serine/threonine-protein kinase</keyword>
<dbReference type="OrthoDB" id="3399at2759"/>
<dbReference type="Pfam" id="PF06293">
    <property type="entry name" value="Kdo"/>
    <property type="match status" value="1"/>
</dbReference>
<reference evidence="12 13" key="1">
    <citation type="journal article" date="2017" name="Curr. Biol.">
        <title>The Evolution of Venom by Co-option of Single-Copy Genes.</title>
        <authorList>
            <person name="Martinson E.O."/>
            <person name="Mrinalini"/>
            <person name="Kelkar Y.D."/>
            <person name="Chang C.H."/>
            <person name="Werren J.H."/>
        </authorList>
    </citation>
    <scope>NUCLEOTIDE SEQUENCE [LARGE SCALE GENOMIC DNA]</scope>
    <source>
        <strain evidence="12 13">Alberta</strain>
        <tissue evidence="12">Whole body</tissue>
    </source>
</reference>
<feature type="domain" description="Protein kinase" evidence="11">
    <location>
        <begin position="5"/>
        <end position="241"/>
    </location>
</feature>
<dbReference type="FunFam" id="3.30.200.20:FF:000201">
    <property type="entry name" value="TP53-regulating kinase isoform X1"/>
    <property type="match status" value="1"/>
</dbReference>
<evidence type="ECO:0000256" key="2">
    <source>
        <dbReference type="ARBA" id="ARBA00012513"/>
    </source>
</evidence>
<keyword evidence="4" id="KW-0808">Transferase</keyword>
<proteinExistence type="inferred from homology"/>
<dbReference type="InterPro" id="IPR022495">
    <property type="entry name" value="Bud32"/>
</dbReference>
<dbReference type="SUPFAM" id="SSF56112">
    <property type="entry name" value="Protein kinase-like (PK-like)"/>
    <property type="match status" value="1"/>
</dbReference>
<dbReference type="Gene3D" id="1.10.510.10">
    <property type="entry name" value="Transferase(Phosphotransferase) domain 1"/>
    <property type="match status" value="1"/>
</dbReference>
<dbReference type="GO" id="GO:0070525">
    <property type="term" value="P:tRNA threonylcarbamoyladenosine metabolic process"/>
    <property type="evidence" value="ECO:0007669"/>
    <property type="project" value="TreeGrafter"/>
</dbReference>
<keyword evidence="7" id="KW-0418">Kinase</keyword>
<comment type="similarity">
    <text evidence="1">Belongs to the protein kinase superfamily. BUD32 family.</text>
</comment>
<dbReference type="PANTHER" id="PTHR12209">
    <property type="entry name" value="NON-SPECIFIC SERINE/THREONINE PROTEIN KINASE"/>
    <property type="match status" value="1"/>
</dbReference>
<evidence type="ECO:0000256" key="1">
    <source>
        <dbReference type="ARBA" id="ARBA00010630"/>
    </source>
</evidence>